<dbReference type="Proteomes" id="UP001299608">
    <property type="component" value="Unassembled WGS sequence"/>
</dbReference>
<evidence type="ECO:0000313" key="2">
    <source>
        <dbReference type="EMBL" id="NSJ49535.1"/>
    </source>
</evidence>
<gene>
    <name evidence="2" type="ORF">G5B36_12615</name>
    <name evidence="1" type="ORF">L0N08_03940</name>
</gene>
<proteinExistence type="predicted"/>
<evidence type="ECO:0000313" key="1">
    <source>
        <dbReference type="EMBL" id="MCG4744558.1"/>
    </source>
</evidence>
<dbReference type="AlphaFoldDB" id="A0AAW5BME3"/>
<dbReference type="EMBL" id="JAKNGE010000004">
    <property type="protein sequence ID" value="MCG4744558.1"/>
    <property type="molecule type" value="Genomic_DNA"/>
</dbReference>
<dbReference type="Proteomes" id="UP000669239">
    <property type="component" value="Unassembled WGS sequence"/>
</dbReference>
<sequence length="152" mass="17887">MDMVEKQRIHALFTAKDYMELYRTQKPTVDLMLGIKEQWEFEDFLVEEGYFEEAPFWLYYSVVQGDFLEIGGYEEDVTEQVAAFLQGKLPKADFQSIAVHLQGIYVDIDERDNLEEKIEFCNQCLAGAGYSIQLERDDTYCTWDYFLSVQHT</sequence>
<name>A0AAW5BME3_9FIRM</name>
<keyword evidence="3" id="KW-1185">Reference proteome</keyword>
<evidence type="ECO:0000313" key="4">
    <source>
        <dbReference type="Proteomes" id="UP001299608"/>
    </source>
</evidence>
<dbReference type="EMBL" id="JAAITT010000016">
    <property type="protein sequence ID" value="NSJ49535.1"/>
    <property type="molecule type" value="Genomic_DNA"/>
</dbReference>
<dbReference type="RefSeq" id="WP_165642249.1">
    <property type="nucleotide sequence ID" value="NZ_JAAITT010000016.1"/>
</dbReference>
<evidence type="ECO:0000313" key="3">
    <source>
        <dbReference type="Proteomes" id="UP000669239"/>
    </source>
</evidence>
<protein>
    <submittedName>
        <fullName evidence="1">Uncharacterized protein</fullName>
    </submittedName>
</protein>
<accession>A0AAW5BME3</accession>
<reference evidence="1" key="3">
    <citation type="submission" date="2022-01" db="EMBL/GenBank/DDBJ databases">
        <title>Collection of gut derived symbiotic bacterial strains cultured from healthy donors.</title>
        <authorList>
            <person name="Lin H."/>
            <person name="Kohout C."/>
            <person name="Waligurski E."/>
            <person name="Pamer E.G."/>
        </authorList>
    </citation>
    <scope>NUCLEOTIDE SEQUENCE</scope>
    <source>
        <strain evidence="1">DFI.6.55</strain>
    </source>
</reference>
<reference evidence="2 3" key="1">
    <citation type="journal article" date="2020" name="Cell Host Microbe">
        <title>Functional and Genomic Variation between Human-Derived Isolates of Lachnospiraceae Reveals Inter- and Intra-Species Diversity.</title>
        <authorList>
            <person name="Sorbara M.T."/>
            <person name="Littmann E.R."/>
            <person name="Fontana E."/>
            <person name="Moody T.U."/>
            <person name="Kohout C.E."/>
            <person name="Gjonbalaj M."/>
            <person name="Eaton V."/>
            <person name="Seok R."/>
            <person name="Leiner I.M."/>
            <person name="Pamer E.G."/>
        </authorList>
    </citation>
    <scope>NUCLEOTIDE SEQUENCE [LARGE SCALE GENOMIC DNA]</scope>
    <source>
        <strain evidence="2 3">MSK.1.17</strain>
    </source>
</reference>
<comment type="caution">
    <text evidence="1">The sequence shown here is derived from an EMBL/GenBank/DDBJ whole genome shotgun (WGS) entry which is preliminary data.</text>
</comment>
<organism evidence="1 4">
    <name type="scientific">Enterocloster aldenensis</name>
    <dbReference type="NCBI Taxonomy" id="358742"/>
    <lineage>
        <taxon>Bacteria</taxon>
        <taxon>Bacillati</taxon>
        <taxon>Bacillota</taxon>
        <taxon>Clostridia</taxon>
        <taxon>Lachnospirales</taxon>
        <taxon>Lachnospiraceae</taxon>
        <taxon>Enterocloster</taxon>
    </lineage>
</organism>
<reference evidence="2" key="2">
    <citation type="submission" date="2020-02" db="EMBL/GenBank/DDBJ databases">
        <authorList>
            <person name="Littmann E."/>
            <person name="Sorbara M."/>
        </authorList>
    </citation>
    <scope>NUCLEOTIDE SEQUENCE</scope>
    <source>
        <strain evidence="2">MSK.1.17</strain>
    </source>
</reference>